<dbReference type="PANTHER" id="PTHR30149:SF0">
    <property type="entry name" value="HYDROGENASE MATURATION FACTOR HYPD"/>
    <property type="match status" value="1"/>
</dbReference>
<dbReference type="GO" id="GO:0070025">
    <property type="term" value="F:carbon monoxide binding"/>
    <property type="evidence" value="ECO:0007669"/>
    <property type="project" value="TreeGrafter"/>
</dbReference>
<dbReference type="Proteomes" id="UP000033428">
    <property type="component" value="Unassembled WGS sequence"/>
</dbReference>
<dbReference type="Pfam" id="PF01924">
    <property type="entry name" value="HypD"/>
    <property type="match status" value="1"/>
</dbReference>
<evidence type="ECO:0000256" key="1">
    <source>
        <dbReference type="ARBA" id="ARBA00007888"/>
    </source>
</evidence>
<reference evidence="4 5" key="1">
    <citation type="submission" date="2015-02" db="EMBL/GenBank/DDBJ databases">
        <title>Single-cell genomics of uncultivated deep-branching MTB reveals a conserved set of magnetosome genes.</title>
        <authorList>
            <person name="Kolinko S."/>
            <person name="Richter M."/>
            <person name="Glockner F.O."/>
            <person name="Brachmann A."/>
            <person name="Schuler D."/>
        </authorList>
    </citation>
    <scope>NUCLEOTIDE SEQUENCE [LARGE SCALE GENOMIC DNA]</scope>
    <source>
        <strain evidence="4">SKK-01</strain>
    </source>
</reference>
<keyword evidence="2" id="KW-0479">Metal-binding</keyword>
<name>A0A0F0CSN4_9BACT</name>
<dbReference type="InterPro" id="IPR042244">
    <property type="entry name" value="HypD_2_sf"/>
</dbReference>
<dbReference type="NCBIfam" id="TIGR00075">
    <property type="entry name" value="hypD"/>
    <property type="match status" value="1"/>
</dbReference>
<comment type="similarity">
    <text evidence="1">Belongs to the HypD family.</text>
</comment>
<sequence length="361" mass="39428">MLKFIDEYRDREACLDTARKIREISTKPFNIMEVCGGHTMAIRKNGIHKIIGDKIRLISGPGCPVCVTSIQDIDKAVFLAGIKGVSVCTFGDLMYVPGSYSSLASVRSEGGDVRVVYSVMDVLDFCKKEPDKKFIFIGIGFETTVPTIAASIVSAEEEKIENFFVLALNKTLPSALSVVLNSEDSKIDALIAPGHVSAITGFEMYRFIVDEIGVLCCVAGFEPLDILKAIYILAKAHSAGEMKLFNGYERIVTANGNEKAKKIIAKVFEPCSSEWRGCGFIPDSGLRIRREYRTFDAEKIIDIKVPVSSENPGCICGSILRGANTPMDCVLFKKVCTPSSPKGACMVSSEGTCAAWFKYET</sequence>
<gene>
    <name evidence="4" type="ORF">OMAG_001103</name>
</gene>
<evidence type="ECO:0000256" key="3">
    <source>
        <dbReference type="ARBA" id="ARBA00023004"/>
    </source>
</evidence>
<evidence type="ECO:0000313" key="5">
    <source>
        <dbReference type="Proteomes" id="UP000033428"/>
    </source>
</evidence>
<keyword evidence="3" id="KW-0408">Iron</keyword>
<dbReference type="Gene3D" id="3.40.50.11740">
    <property type="entry name" value="HypD, alpha/beta domain 2"/>
    <property type="match status" value="2"/>
</dbReference>
<evidence type="ECO:0000313" key="4">
    <source>
        <dbReference type="EMBL" id="KJJ85029.1"/>
    </source>
</evidence>
<dbReference type="GO" id="GO:0051539">
    <property type="term" value="F:4 iron, 4 sulfur cluster binding"/>
    <property type="evidence" value="ECO:0007669"/>
    <property type="project" value="TreeGrafter"/>
</dbReference>
<comment type="caution">
    <text evidence="4">The sequence shown here is derived from an EMBL/GenBank/DDBJ whole genome shotgun (WGS) entry which is preliminary data.</text>
</comment>
<organism evidence="4 5">
    <name type="scientific">Candidatus Omnitrophus magneticus</name>
    <dbReference type="NCBI Taxonomy" id="1609969"/>
    <lineage>
        <taxon>Bacteria</taxon>
        <taxon>Pseudomonadati</taxon>
        <taxon>Candidatus Omnitrophota</taxon>
        <taxon>Candidatus Omnitrophus</taxon>
    </lineage>
</organism>
<evidence type="ECO:0000256" key="2">
    <source>
        <dbReference type="ARBA" id="ARBA00022723"/>
    </source>
</evidence>
<protein>
    <submittedName>
        <fullName evidence="4">Hydrogenase expression/formation protein HypD</fullName>
    </submittedName>
</protein>
<dbReference type="PIRSF" id="PIRSF005622">
    <property type="entry name" value="Hydrgn_mat_hypD"/>
    <property type="match status" value="1"/>
</dbReference>
<dbReference type="GO" id="GO:0051604">
    <property type="term" value="P:protein maturation"/>
    <property type="evidence" value="ECO:0007669"/>
    <property type="project" value="TreeGrafter"/>
</dbReference>
<dbReference type="GO" id="GO:0005506">
    <property type="term" value="F:iron ion binding"/>
    <property type="evidence" value="ECO:0007669"/>
    <property type="project" value="TreeGrafter"/>
</dbReference>
<dbReference type="Gene3D" id="6.10.20.100">
    <property type="match status" value="1"/>
</dbReference>
<keyword evidence="5" id="KW-1185">Reference proteome</keyword>
<dbReference type="PANTHER" id="PTHR30149">
    <property type="entry name" value="HYDROGENASE PROTEIN ASSEMBLY PROTEIN HYPD"/>
    <property type="match status" value="1"/>
</dbReference>
<dbReference type="EMBL" id="JYNY01000227">
    <property type="protein sequence ID" value="KJJ85029.1"/>
    <property type="molecule type" value="Genomic_DNA"/>
</dbReference>
<dbReference type="AlphaFoldDB" id="A0A0F0CSN4"/>
<dbReference type="InterPro" id="IPR042243">
    <property type="entry name" value="HypD_1"/>
</dbReference>
<proteinExistence type="inferred from homology"/>
<accession>A0A0F0CSN4</accession>
<dbReference type="PATRIC" id="fig|1609969.3.peg.1183"/>
<dbReference type="InterPro" id="IPR002780">
    <property type="entry name" value="Hyd_form_HypD"/>
</dbReference>